<feature type="domain" description="HTH luxR-type" evidence="1">
    <location>
        <begin position="201"/>
        <end position="258"/>
    </location>
</feature>
<evidence type="ECO:0000259" key="1">
    <source>
        <dbReference type="SMART" id="SM00421"/>
    </source>
</evidence>
<keyword evidence="3" id="KW-1185">Reference proteome</keyword>
<sequence>MSGDLHAENAAEISTIAAIANWCEAIHGKQPLARALRSLAESLGAEAVAVTRVSLNPGGQTGMVCFDAASGPDLRAPLDRSYARALLGAYFDKARTGTAWFRSVIEDEMDPALSLFHARRRMGDLAVIPLEGTGRTIDFLELHFPTRQSAHRHALISFVADTLARTWQNRAEGQFTEALLRVDLARKVAQPGAPVLSMQNPARLSRAEYRLCLLLSQGRSAQEAREDLGISESTLRSHLRNIYAKTHTHSQSDLIYLLMSALPFSPGSHREGNAA</sequence>
<dbReference type="SMART" id="SM00421">
    <property type="entry name" value="HTH_LUXR"/>
    <property type="match status" value="1"/>
</dbReference>
<gene>
    <name evidence="2" type="ORF">GCM10017056_33080</name>
</gene>
<evidence type="ECO:0000313" key="2">
    <source>
        <dbReference type="EMBL" id="GHF59001.1"/>
    </source>
</evidence>
<protein>
    <submittedName>
        <fullName evidence="2">Helix-turn-helix transcriptional regulator</fullName>
    </submittedName>
</protein>
<dbReference type="Pfam" id="PF00196">
    <property type="entry name" value="GerE"/>
    <property type="match status" value="1"/>
</dbReference>
<dbReference type="EMBL" id="BNCJ01000010">
    <property type="protein sequence ID" value="GHF59001.1"/>
    <property type="molecule type" value="Genomic_DNA"/>
</dbReference>
<reference evidence="2" key="2">
    <citation type="submission" date="2020-09" db="EMBL/GenBank/DDBJ databases">
        <authorList>
            <person name="Sun Q."/>
            <person name="Kim S."/>
        </authorList>
    </citation>
    <scope>NUCLEOTIDE SEQUENCE</scope>
    <source>
        <strain evidence="2">KCTC 42650</strain>
    </source>
</reference>
<dbReference type="InterPro" id="IPR016032">
    <property type="entry name" value="Sig_transdc_resp-reg_C-effctor"/>
</dbReference>
<dbReference type="PRINTS" id="PR00038">
    <property type="entry name" value="HTHLUXR"/>
</dbReference>
<dbReference type="Proteomes" id="UP000626220">
    <property type="component" value="Unassembled WGS sequence"/>
</dbReference>
<organism evidence="2 3">
    <name type="scientific">Seohaeicola zhoushanensis</name>
    <dbReference type="NCBI Taxonomy" id="1569283"/>
    <lineage>
        <taxon>Bacteria</taxon>
        <taxon>Pseudomonadati</taxon>
        <taxon>Pseudomonadota</taxon>
        <taxon>Alphaproteobacteria</taxon>
        <taxon>Rhodobacterales</taxon>
        <taxon>Roseobacteraceae</taxon>
        <taxon>Seohaeicola</taxon>
    </lineage>
</organism>
<dbReference type="AlphaFoldDB" id="A0A8J3M9F6"/>
<dbReference type="RefSeq" id="WP_189681215.1">
    <property type="nucleotide sequence ID" value="NZ_BNCJ01000010.1"/>
</dbReference>
<proteinExistence type="predicted"/>
<comment type="caution">
    <text evidence="2">The sequence shown here is derived from an EMBL/GenBank/DDBJ whole genome shotgun (WGS) entry which is preliminary data.</text>
</comment>
<dbReference type="Gene3D" id="1.10.10.10">
    <property type="entry name" value="Winged helix-like DNA-binding domain superfamily/Winged helix DNA-binding domain"/>
    <property type="match status" value="1"/>
</dbReference>
<evidence type="ECO:0000313" key="3">
    <source>
        <dbReference type="Proteomes" id="UP000626220"/>
    </source>
</evidence>
<name>A0A8J3M9F6_9RHOB</name>
<accession>A0A8J3M9F6</accession>
<dbReference type="InterPro" id="IPR000792">
    <property type="entry name" value="Tscrpt_reg_LuxR_C"/>
</dbReference>
<dbReference type="SUPFAM" id="SSF46894">
    <property type="entry name" value="C-terminal effector domain of the bipartite response regulators"/>
    <property type="match status" value="1"/>
</dbReference>
<dbReference type="GO" id="GO:0006355">
    <property type="term" value="P:regulation of DNA-templated transcription"/>
    <property type="evidence" value="ECO:0007669"/>
    <property type="project" value="InterPro"/>
</dbReference>
<dbReference type="GO" id="GO:0003677">
    <property type="term" value="F:DNA binding"/>
    <property type="evidence" value="ECO:0007669"/>
    <property type="project" value="InterPro"/>
</dbReference>
<dbReference type="InterPro" id="IPR036388">
    <property type="entry name" value="WH-like_DNA-bd_sf"/>
</dbReference>
<reference evidence="2" key="1">
    <citation type="journal article" date="2014" name="Int. J. Syst. Evol. Microbiol.">
        <title>Complete genome sequence of Corynebacterium casei LMG S-19264T (=DSM 44701T), isolated from a smear-ripened cheese.</title>
        <authorList>
            <consortium name="US DOE Joint Genome Institute (JGI-PGF)"/>
            <person name="Walter F."/>
            <person name="Albersmeier A."/>
            <person name="Kalinowski J."/>
            <person name="Ruckert C."/>
        </authorList>
    </citation>
    <scope>NUCLEOTIDE SEQUENCE</scope>
    <source>
        <strain evidence="2">KCTC 42650</strain>
    </source>
</reference>